<organism evidence="5 6">
    <name type="scientific">Streptococcus sanguinis SK405</name>
    <dbReference type="NCBI Taxonomy" id="888817"/>
    <lineage>
        <taxon>Bacteria</taxon>
        <taxon>Bacillati</taxon>
        <taxon>Bacillota</taxon>
        <taxon>Bacilli</taxon>
        <taxon>Lactobacillales</taxon>
        <taxon>Streptococcaceae</taxon>
        <taxon>Streptococcus</taxon>
    </lineage>
</organism>
<dbReference type="Gene3D" id="3.90.220.20">
    <property type="entry name" value="DNA methylase specificity domains"/>
    <property type="match status" value="1"/>
</dbReference>
<evidence type="ECO:0000256" key="1">
    <source>
        <dbReference type="ARBA" id="ARBA00010923"/>
    </source>
</evidence>
<sequence length="190" mass="21632">MRFEKDWGRLGLRYKNLSDFSIGKGTYGISASAVGKDDNLPTYLRITDINDDGTINFASLKSVDRSDADKYRLQPNDIVFARTGGSTGRSYFYDGKDGEFVFAGFLIKFSIDPQKCIPKFIKYYCQSREYYNWVASFNTGSTRGNINAKTFEKMPIPDLPLEQQQLIVDILSPIDDKIENNKKINHHLIA</sequence>
<protein>
    <submittedName>
        <fullName evidence="5">Type I restriction modification DNA specificity domain protein</fullName>
    </submittedName>
</protein>
<name>A0ABC9PG53_STRSA</name>
<dbReference type="Pfam" id="PF01420">
    <property type="entry name" value="Methylase_S"/>
    <property type="match status" value="1"/>
</dbReference>
<dbReference type="InterPro" id="IPR052021">
    <property type="entry name" value="Type-I_RS_S_subunit"/>
</dbReference>
<keyword evidence="3" id="KW-0238">DNA-binding</keyword>
<feature type="domain" description="Type I restriction modification DNA specificity" evidence="4">
    <location>
        <begin position="51"/>
        <end position="186"/>
    </location>
</feature>
<keyword evidence="2" id="KW-0680">Restriction system</keyword>
<evidence type="ECO:0000313" key="5">
    <source>
        <dbReference type="EMBL" id="EGC25747.1"/>
    </source>
</evidence>
<comment type="caution">
    <text evidence="5">The sequence shown here is derived from an EMBL/GenBank/DDBJ whole genome shotgun (WGS) entry which is preliminary data.</text>
</comment>
<proteinExistence type="inferred from homology"/>
<evidence type="ECO:0000256" key="3">
    <source>
        <dbReference type="ARBA" id="ARBA00023125"/>
    </source>
</evidence>
<gene>
    <name evidence="5" type="ORF">HMPREF9390_0214</name>
</gene>
<evidence type="ECO:0000313" key="6">
    <source>
        <dbReference type="Proteomes" id="UP000003857"/>
    </source>
</evidence>
<evidence type="ECO:0000259" key="4">
    <source>
        <dbReference type="Pfam" id="PF01420"/>
    </source>
</evidence>
<dbReference type="PANTHER" id="PTHR30408">
    <property type="entry name" value="TYPE-1 RESTRICTION ENZYME ECOKI SPECIFICITY PROTEIN"/>
    <property type="match status" value="1"/>
</dbReference>
<dbReference type="GO" id="GO:0003677">
    <property type="term" value="F:DNA binding"/>
    <property type="evidence" value="ECO:0007669"/>
    <property type="project" value="UniProtKB-KW"/>
</dbReference>
<dbReference type="InterPro" id="IPR044946">
    <property type="entry name" value="Restrct_endonuc_typeI_TRD_sf"/>
</dbReference>
<dbReference type="CDD" id="cd17521">
    <property type="entry name" value="RMtype1_S_Sau13435ORF2165P_TRD2-CR2_like"/>
    <property type="match status" value="1"/>
</dbReference>
<reference evidence="5 6" key="1">
    <citation type="submission" date="2011-01" db="EMBL/GenBank/DDBJ databases">
        <authorList>
            <person name="Muzny D."/>
            <person name="Qin X."/>
            <person name="Buhay C."/>
            <person name="Dugan-Rocha S."/>
            <person name="Ding Y."/>
            <person name="Chen G."/>
            <person name="Hawes A."/>
            <person name="Holder M."/>
            <person name="Jhangiani S."/>
            <person name="Johnson A."/>
            <person name="Khan Z."/>
            <person name="Li Z."/>
            <person name="Liu W."/>
            <person name="Liu X."/>
            <person name="Perez L."/>
            <person name="Shen H."/>
            <person name="Wang Q."/>
            <person name="Watt J."/>
            <person name="Xi L."/>
            <person name="Xin Y."/>
            <person name="Zhou J."/>
            <person name="Deng J."/>
            <person name="Jiang H."/>
            <person name="Liu Y."/>
            <person name="Qu J."/>
            <person name="Song X.-Z."/>
            <person name="Zhang L."/>
            <person name="Villasana D."/>
            <person name="Johnson A."/>
            <person name="Liu J."/>
            <person name="Liyanage D."/>
            <person name="Lorensuhewa L."/>
            <person name="Robinson T."/>
            <person name="Song A."/>
            <person name="Song B.-B."/>
            <person name="Dinh H."/>
            <person name="Thornton R."/>
            <person name="Coyle M."/>
            <person name="Francisco L."/>
            <person name="Jackson L."/>
            <person name="Javaid M."/>
            <person name="Korchina V."/>
            <person name="Kovar C."/>
            <person name="Mata R."/>
            <person name="Mathew T."/>
            <person name="Ngo R."/>
            <person name="Nguyen L."/>
            <person name="Nguyen N."/>
            <person name="Okwuonu G."/>
            <person name="Ongeri F."/>
            <person name="Pham C."/>
            <person name="Simmons D."/>
            <person name="Wilczek-Boney K."/>
            <person name="Hale W."/>
            <person name="Jakkamsetti A."/>
            <person name="Pham P."/>
            <person name="Ruth R."/>
            <person name="San Lucas F."/>
            <person name="Warren J."/>
            <person name="Zhang J."/>
            <person name="Zhao Z."/>
            <person name="Zhou C."/>
            <person name="Zhu D."/>
            <person name="Lee S."/>
            <person name="Bess C."/>
            <person name="Blankenburg K."/>
            <person name="Forbes L."/>
            <person name="Fu Q."/>
            <person name="Gubbala S."/>
            <person name="Hirani K."/>
            <person name="Jayaseelan J.C."/>
            <person name="Lara F."/>
            <person name="Munidasa M."/>
            <person name="Palculict T."/>
            <person name="Patil S."/>
            <person name="Pu L.-L."/>
            <person name="Saada N."/>
            <person name="Tang L."/>
            <person name="Weissenberger G."/>
            <person name="Zhu Y."/>
            <person name="Hemphill L."/>
            <person name="Shang Y."/>
            <person name="Youmans B."/>
            <person name="Ayvaz T."/>
            <person name="Ross M."/>
            <person name="Santibanez J."/>
            <person name="Aqrawi P."/>
            <person name="Gross S."/>
            <person name="Joshi V."/>
            <person name="Fowler G."/>
            <person name="Nazareth L."/>
            <person name="Reid J."/>
            <person name="Worley K."/>
            <person name="Petrosino J."/>
            <person name="Highlander S."/>
            <person name="Gibbs R."/>
        </authorList>
    </citation>
    <scope>NUCLEOTIDE SEQUENCE [LARGE SCALE GENOMIC DNA]</scope>
    <source>
        <strain evidence="5 6">SK405</strain>
    </source>
</reference>
<dbReference type="AlphaFoldDB" id="A0ABC9PG53"/>
<dbReference type="EMBL" id="AEWZ01000001">
    <property type="protein sequence ID" value="EGC25747.1"/>
    <property type="molecule type" value="Genomic_DNA"/>
</dbReference>
<dbReference type="SUPFAM" id="SSF116734">
    <property type="entry name" value="DNA methylase specificity domain"/>
    <property type="match status" value="1"/>
</dbReference>
<evidence type="ECO:0000256" key="2">
    <source>
        <dbReference type="ARBA" id="ARBA00022747"/>
    </source>
</evidence>
<comment type="similarity">
    <text evidence="1">Belongs to the type-I restriction system S methylase family.</text>
</comment>
<dbReference type="Proteomes" id="UP000003857">
    <property type="component" value="Unassembled WGS sequence"/>
</dbReference>
<dbReference type="GO" id="GO:0009307">
    <property type="term" value="P:DNA restriction-modification system"/>
    <property type="evidence" value="ECO:0007669"/>
    <property type="project" value="UniProtKB-KW"/>
</dbReference>
<dbReference type="InterPro" id="IPR000055">
    <property type="entry name" value="Restrct_endonuc_typeI_TRD"/>
</dbReference>
<accession>A0ABC9PG53</accession>
<dbReference type="PANTHER" id="PTHR30408:SF12">
    <property type="entry name" value="TYPE I RESTRICTION ENZYME MJAVIII SPECIFICITY SUBUNIT"/>
    <property type="match status" value="1"/>
</dbReference>